<reference evidence="2 3" key="1">
    <citation type="submission" date="2019-05" db="EMBL/GenBank/DDBJ databases">
        <title>Another draft genome of Portunus trituberculatus and its Hox gene families provides insights of decapod evolution.</title>
        <authorList>
            <person name="Jeong J.-H."/>
            <person name="Song I."/>
            <person name="Kim S."/>
            <person name="Choi T."/>
            <person name="Kim D."/>
            <person name="Ryu S."/>
            <person name="Kim W."/>
        </authorList>
    </citation>
    <scope>NUCLEOTIDE SEQUENCE [LARGE SCALE GENOMIC DNA]</scope>
    <source>
        <tissue evidence="2">Muscle</tissue>
    </source>
</reference>
<dbReference type="AlphaFoldDB" id="A0A5B7H5H5"/>
<evidence type="ECO:0000313" key="3">
    <source>
        <dbReference type="Proteomes" id="UP000324222"/>
    </source>
</evidence>
<dbReference type="Proteomes" id="UP000324222">
    <property type="component" value="Unassembled WGS sequence"/>
</dbReference>
<feature type="region of interest" description="Disordered" evidence="1">
    <location>
        <begin position="1"/>
        <end position="60"/>
    </location>
</feature>
<comment type="caution">
    <text evidence="2">The sequence shown here is derived from an EMBL/GenBank/DDBJ whole genome shotgun (WGS) entry which is preliminary data.</text>
</comment>
<keyword evidence="3" id="KW-1185">Reference proteome</keyword>
<accession>A0A5B7H5H5</accession>
<sequence>MTVTQRDTPFSPLWPRLGKAQGKATPRVTRATNHSRVSDRVSPPSPQSCCHGGSLLVSLS</sequence>
<evidence type="ECO:0000313" key="2">
    <source>
        <dbReference type="EMBL" id="MPC64114.1"/>
    </source>
</evidence>
<evidence type="ECO:0000256" key="1">
    <source>
        <dbReference type="SAM" id="MobiDB-lite"/>
    </source>
</evidence>
<organism evidence="2 3">
    <name type="scientific">Portunus trituberculatus</name>
    <name type="common">Swimming crab</name>
    <name type="synonym">Neptunus trituberculatus</name>
    <dbReference type="NCBI Taxonomy" id="210409"/>
    <lineage>
        <taxon>Eukaryota</taxon>
        <taxon>Metazoa</taxon>
        <taxon>Ecdysozoa</taxon>
        <taxon>Arthropoda</taxon>
        <taxon>Crustacea</taxon>
        <taxon>Multicrustacea</taxon>
        <taxon>Malacostraca</taxon>
        <taxon>Eumalacostraca</taxon>
        <taxon>Eucarida</taxon>
        <taxon>Decapoda</taxon>
        <taxon>Pleocyemata</taxon>
        <taxon>Brachyura</taxon>
        <taxon>Eubrachyura</taxon>
        <taxon>Portunoidea</taxon>
        <taxon>Portunidae</taxon>
        <taxon>Portuninae</taxon>
        <taxon>Portunus</taxon>
    </lineage>
</organism>
<proteinExistence type="predicted"/>
<gene>
    <name evidence="2" type="ORF">E2C01_058225</name>
</gene>
<dbReference type="EMBL" id="VSRR010021654">
    <property type="protein sequence ID" value="MPC64114.1"/>
    <property type="molecule type" value="Genomic_DNA"/>
</dbReference>
<name>A0A5B7H5H5_PORTR</name>
<protein>
    <submittedName>
        <fullName evidence="2">Uncharacterized protein</fullName>
    </submittedName>
</protein>